<protein>
    <recommendedName>
        <fullName evidence="1">GIY-YIG domain-containing protein</fullName>
    </recommendedName>
</protein>
<dbReference type="PROSITE" id="PS50164">
    <property type="entry name" value="GIY_YIG"/>
    <property type="match status" value="1"/>
</dbReference>
<evidence type="ECO:0000259" key="1">
    <source>
        <dbReference type="PROSITE" id="PS50164"/>
    </source>
</evidence>
<reference evidence="2" key="1">
    <citation type="submission" date="2016-02" db="EMBL/GenBank/DDBJ databases">
        <authorList>
            <person name="Wen L."/>
            <person name="He K."/>
            <person name="Yang H."/>
        </authorList>
    </citation>
    <scope>NUCLEOTIDE SEQUENCE</scope>
</reference>
<evidence type="ECO:0000313" key="2">
    <source>
        <dbReference type="EMBL" id="ANC62716.1"/>
    </source>
</evidence>
<dbReference type="InterPro" id="IPR000305">
    <property type="entry name" value="GIY-YIG_endonuc"/>
</dbReference>
<dbReference type="AlphaFoldDB" id="A0A168RB00"/>
<organism evidence="2">
    <name type="scientific">Hypomyces aurantius</name>
    <dbReference type="NCBI Taxonomy" id="29852"/>
    <lineage>
        <taxon>Eukaryota</taxon>
        <taxon>Fungi</taxon>
        <taxon>Dikarya</taxon>
        <taxon>Ascomycota</taxon>
        <taxon>Pezizomycotina</taxon>
        <taxon>Sordariomycetes</taxon>
        <taxon>Hypocreomycetidae</taxon>
        <taxon>Hypocreales</taxon>
        <taxon>Hypocreaceae</taxon>
        <taxon>Hypomyces</taxon>
    </lineage>
</organism>
<dbReference type="Pfam" id="PF01541">
    <property type="entry name" value="GIY-YIG"/>
    <property type="match status" value="1"/>
</dbReference>
<dbReference type="InterPro" id="IPR035901">
    <property type="entry name" value="GIY-YIG_endonuc_sf"/>
</dbReference>
<dbReference type="GeneID" id="27910832"/>
<dbReference type="Gene3D" id="3.40.1440.10">
    <property type="entry name" value="GIY-YIG endonuclease"/>
    <property type="match status" value="1"/>
</dbReference>
<keyword evidence="2" id="KW-0496">Mitochondrion</keyword>
<geneLocation type="mitochondrion" evidence="2"/>
<gene>
    <name evidence="2" type="primary">orf116</name>
</gene>
<dbReference type="RefSeq" id="YP_009254030.1">
    <property type="nucleotide sequence ID" value="NC_030206.1"/>
</dbReference>
<accession>A0A168RB00</accession>
<feature type="domain" description="GIY-YIG" evidence="1">
    <location>
        <begin position="50"/>
        <end position="116"/>
    </location>
</feature>
<dbReference type="EMBL" id="KU666552">
    <property type="protein sequence ID" value="ANC62716.1"/>
    <property type="molecule type" value="Genomic_DNA"/>
</dbReference>
<dbReference type="SUPFAM" id="SSF82771">
    <property type="entry name" value="GIY-YIG endonuclease"/>
    <property type="match status" value="1"/>
</dbReference>
<proteinExistence type="predicted"/>
<sequence length="116" mass="13728">MYKTFLLCKNLFIRPFSTGINKESRIPKGIEKSYYDPINQRTQIRLDNKGKIGVYAWENKINNKIYVGSGDPLYTRISDYYQPWYLESKTGLYIVRSLNKHTMSNFNLHILEYSDS</sequence>
<name>A0A168RB00_9HYPO</name>